<dbReference type="AlphaFoldDB" id="A0A6D2HMJ5"/>
<comment type="caution">
    <text evidence="5">The sequence shown here is derived from an EMBL/GenBank/DDBJ whole genome shotgun (WGS) entry which is preliminary data.</text>
</comment>
<dbReference type="PROSITE" id="PS50181">
    <property type="entry name" value="FBOX"/>
    <property type="match status" value="1"/>
</dbReference>
<feature type="domain" description="TIR" evidence="3">
    <location>
        <begin position="8"/>
        <end position="159"/>
    </location>
</feature>
<dbReference type="PROSITE" id="PS50104">
    <property type="entry name" value="TIR"/>
    <property type="match status" value="1"/>
</dbReference>
<dbReference type="PANTHER" id="PTHR32009">
    <property type="entry name" value="TMV RESISTANCE PROTEIN N-LIKE"/>
    <property type="match status" value="1"/>
</dbReference>
<dbReference type="GO" id="GO:0007165">
    <property type="term" value="P:signal transduction"/>
    <property type="evidence" value="ECO:0007669"/>
    <property type="project" value="InterPro"/>
</dbReference>
<dbReference type="SUPFAM" id="SSF81383">
    <property type="entry name" value="F-box domain"/>
    <property type="match status" value="1"/>
</dbReference>
<dbReference type="PANTHER" id="PTHR32009:SF93">
    <property type="entry name" value="TIR DOMAIN-CONTAINING PROTEIN"/>
    <property type="match status" value="1"/>
</dbReference>
<dbReference type="SMART" id="SM00256">
    <property type="entry name" value="FBOX"/>
    <property type="match status" value="1"/>
</dbReference>
<evidence type="ECO:0000256" key="2">
    <source>
        <dbReference type="SAM" id="Phobius"/>
    </source>
</evidence>
<keyword evidence="2" id="KW-0472">Membrane</keyword>
<dbReference type="Proteomes" id="UP000467841">
    <property type="component" value="Unassembled WGS sequence"/>
</dbReference>
<evidence type="ECO:0000259" key="4">
    <source>
        <dbReference type="PROSITE" id="PS50181"/>
    </source>
</evidence>
<protein>
    <recommendedName>
        <fullName evidence="7">TIR domain-containing protein</fullName>
    </recommendedName>
</protein>
<dbReference type="InterPro" id="IPR000157">
    <property type="entry name" value="TIR_dom"/>
</dbReference>
<evidence type="ECO:0000313" key="6">
    <source>
        <dbReference type="Proteomes" id="UP000467841"/>
    </source>
</evidence>
<reference evidence="5" key="1">
    <citation type="submission" date="2020-01" db="EMBL/GenBank/DDBJ databases">
        <authorList>
            <person name="Mishra B."/>
        </authorList>
    </citation>
    <scope>NUCLEOTIDE SEQUENCE [LARGE SCALE GENOMIC DNA]</scope>
</reference>
<feature type="domain" description="F-box" evidence="4">
    <location>
        <begin position="246"/>
        <end position="282"/>
    </location>
</feature>
<evidence type="ECO:0000313" key="5">
    <source>
        <dbReference type="EMBL" id="CAA7014801.1"/>
    </source>
</evidence>
<gene>
    <name evidence="5" type="ORF">MERR_LOCUS2036</name>
</gene>
<dbReference type="Gene3D" id="3.40.50.10140">
    <property type="entry name" value="Toll/interleukin-1 receptor homology (TIR) domain"/>
    <property type="match status" value="1"/>
</dbReference>
<proteinExistence type="predicted"/>
<keyword evidence="6" id="KW-1185">Reference proteome</keyword>
<dbReference type="Pfam" id="PF00646">
    <property type="entry name" value="F-box"/>
    <property type="match status" value="1"/>
</dbReference>
<dbReference type="SMART" id="SM00255">
    <property type="entry name" value="TIR"/>
    <property type="match status" value="1"/>
</dbReference>
<dbReference type="EMBL" id="CACVBM020000122">
    <property type="protein sequence ID" value="CAA7014801.1"/>
    <property type="molecule type" value="Genomic_DNA"/>
</dbReference>
<dbReference type="OrthoDB" id="1077887at2759"/>
<feature type="transmembrane region" description="Helical" evidence="2">
    <location>
        <begin position="205"/>
        <end position="225"/>
    </location>
</feature>
<dbReference type="InterPro" id="IPR053781">
    <property type="entry name" value="F-box_AtFBL13-like"/>
</dbReference>
<evidence type="ECO:0008006" key="7">
    <source>
        <dbReference type="Google" id="ProtNLM"/>
    </source>
</evidence>
<keyword evidence="2" id="KW-0812">Transmembrane</keyword>
<organism evidence="5 6">
    <name type="scientific">Microthlaspi erraticum</name>
    <dbReference type="NCBI Taxonomy" id="1685480"/>
    <lineage>
        <taxon>Eukaryota</taxon>
        <taxon>Viridiplantae</taxon>
        <taxon>Streptophyta</taxon>
        <taxon>Embryophyta</taxon>
        <taxon>Tracheophyta</taxon>
        <taxon>Spermatophyta</taxon>
        <taxon>Magnoliopsida</taxon>
        <taxon>eudicotyledons</taxon>
        <taxon>Gunneridae</taxon>
        <taxon>Pentapetalae</taxon>
        <taxon>rosids</taxon>
        <taxon>malvids</taxon>
        <taxon>Brassicales</taxon>
        <taxon>Brassicaceae</taxon>
        <taxon>Coluteocarpeae</taxon>
        <taxon>Microthlaspi</taxon>
    </lineage>
</organism>
<dbReference type="Pfam" id="PF01582">
    <property type="entry name" value="TIR"/>
    <property type="match status" value="1"/>
</dbReference>
<dbReference type="InterPro" id="IPR036047">
    <property type="entry name" value="F-box-like_dom_sf"/>
</dbReference>
<dbReference type="SUPFAM" id="SSF52200">
    <property type="entry name" value="Toll/Interleukin receptor TIR domain"/>
    <property type="match status" value="1"/>
</dbReference>
<evidence type="ECO:0000256" key="1">
    <source>
        <dbReference type="ARBA" id="ARBA00023027"/>
    </source>
</evidence>
<accession>A0A6D2HMJ5</accession>
<dbReference type="InterPro" id="IPR035897">
    <property type="entry name" value="Toll_tir_struct_dom_sf"/>
</dbReference>
<dbReference type="InterPro" id="IPR001810">
    <property type="entry name" value="F-box_dom"/>
</dbReference>
<sequence length="331" mass="38557">MVDPAQPRPPQVFVSLGATDLPDDFIRHLVSRLTDLGIRNVFIDKDEWLGRDLNHVITCIEESTIALAIFSPRYPETEWCLDELVKMKERANEKKLLVIPIFFNVRKNDVRNFDGEFGDSFMEMRQRYTKYKYDPFRIQRWETSVLTISRMEPSLTWEAKSSNIHLAEEINRAVKRELAVASDPGFSFPSEFSNDSHKKMPIGEVFVSAFLAAFLFSLFIARLIFTDVNIFTTAKWLLGFHLEMGSDRLSALPDSLITQVLLSLPTKDSVKTSVLSTRWRNLWFKVPGIELHFSHHRADMNNFIGWFLELNRESRLQKFNIKYVLNYNHIS</sequence>
<keyword evidence="2" id="KW-1133">Transmembrane helix</keyword>
<keyword evidence="1" id="KW-0520">NAD</keyword>
<dbReference type="CDD" id="cd22160">
    <property type="entry name" value="F-box_AtFBL13-like"/>
    <property type="match status" value="1"/>
</dbReference>
<evidence type="ECO:0000259" key="3">
    <source>
        <dbReference type="PROSITE" id="PS50104"/>
    </source>
</evidence>
<name>A0A6D2HMJ5_9BRAS</name>